<evidence type="ECO:0008006" key="4">
    <source>
        <dbReference type="Google" id="ProtNLM"/>
    </source>
</evidence>
<reference evidence="2 3" key="1">
    <citation type="journal article" date="2011" name="J. Bacteriol.">
        <title>Complete genome of the cellulolytic ruminal bacterium Ruminococcus albus 7.</title>
        <authorList>
            <person name="Suen G."/>
            <person name="Stevenson D.M."/>
            <person name="Bruce D.C."/>
            <person name="Chertkov O."/>
            <person name="Copeland A."/>
            <person name="Cheng J.F."/>
            <person name="Detter C."/>
            <person name="Detter J.C."/>
            <person name="Goodwin L.A."/>
            <person name="Han C.S."/>
            <person name="Hauser L.J."/>
            <person name="Ivanova N.N."/>
            <person name="Kyrpides N.C."/>
            <person name="Land M.L."/>
            <person name="Lapidus A."/>
            <person name="Lucas S."/>
            <person name="Ovchinnikova G."/>
            <person name="Pitluck S."/>
            <person name="Tapia R."/>
            <person name="Woyke T."/>
            <person name="Boyum J."/>
            <person name="Mead D."/>
            <person name="Weimer P.J."/>
        </authorList>
    </citation>
    <scope>NUCLEOTIDE SEQUENCE [LARGE SCALE GENOMIC DNA]</scope>
    <source>
        <strain evidence="3">ATCC 27210 / DSM 20455 / JCM 14654 / NCDO 2250 / 7</strain>
    </source>
</reference>
<keyword evidence="1" id="KW-0472">Membrane</keyword>
<accession>E6UFP0</accession>
<organism evidence="2 3">
    <name type="scientific">Ruminococcus albus (strain ATCC 27210 / DSM 20455 / JCM 14654 / NCDO 2250 / 7)</name>
    <dbReference type="NCBI Taxonomy" id="697329"/>
    <lineage>
        <taxon>Bacteria</taxon>
        <taxon>Bacillati</taxon>
        <taxon>Bacillota</taxon>
        <taxon>Clostridia</taxon>
        <taxon>Eubacteriales</taxon>
        <taxon>Oscillospiraceae</taxon>
        <taxon>Ruminococcus</taxon>
    </lineage>
</organism>
<proteinExistence type="predicted"/>
<dbReference type="OrthoDB" id="1820177at2"/>
<evidence type="ECO:0000313" key="3">
    <source>
        <dbReference type="Proteomes" id="UP000006919"/>
    </source>
</evidence>
<feature type="transmembrane region" description="Helical" evidence="1">
    <location>
        <begin position="92"/>
        <end position="109"/>
    </location>
</feature>
<keyword evidence="1" id="KW-0812">Transmembrane</keyword>
<name>E6UFP0_RUMA7</name>
<evidence type="ECO:0000256" key="1">
    <source>
        <dbReference type="SAM" id="Phobius"/>
    </source>
</evidence>
<dbReference type="Proteomes" id="UP000006919">
    <property type="component" value="Chromosome"/>
</dbReference>
<dbReference type="HOGENOM" id="CLU_1531440_0_0_9"/>
<dbReference type="KEGG" id="ral:Rumal_2554"/>
<keyword evidence="1" id="KW-1133">Transmembrane helix</keyword>
<dbReference type="EMBL" id="CP002403">
    <property type="protein sequence ID" value="ADU23029.1"/>
    <property type="molecule type" value="Genomic_DNA"/>
</dbReference>
<feature type="transmembrane region" description="Helical" evidence="1">
    <location>
        <begin position="6"/>
        <end position="25"/>
    </location>
</feature>
<protein>
    <recommendedName>
        <fullName evidence="4">DUF5673 domain-containing protein</fullName>
    </recommendedName>
</protein>
<dbReference type="STRING" id="697329.Rumal_2554"/>
<dbReference type="RefSeq" id="WP_013499158.1">
    <property type="nucleotide sequence ID" value="NC_014833.1"/>
</dbReference>
<feature type="transmembrane region" description="Helical" evidence="1">
    <location>
        <begin position="52"/>
        <end position="72"/>
    </location>
</feature>
<evidence type="ECO:0000313" key="2">
    <source>
        <dbReference type="EMBL" id="ADU23029.1"/>
    </source>
</evidence>
<gene>
    <name evidence="2" type="ordered locus">Rumal_2554</name>
</gene>
<dbReference type="AlphaFoldDB" id="E6UFP0"/>
<sequence>MIKAYTIIAFSLLVLAIVDIIYMIVSSSKRFTVTESSKMAGGVVFKHKDRGLLSLVWNSIAFILTTSGLLMSKIGRSKSNADAWSNAKKADIFLWIALVIYVMIFIFSIQQYMKYNEFRLCANCFYFGGAKYEKKHYTYSLDGEEVVFRSGRIEKRITVPEKKRKEVLGILGKHYTKSENG</sequence>